<sequence>LAQGYMHPTEVQFKCLPQALLGKNIICQGSNRSGKTTLAVISTLSQLKPVDGAVSFLVLSPTREKASKIKEEYERLSKNLTSVKIGLFCGDV</sequence>
<comment type="catalytic activity">
    <reaction evidence="4">
        <text>ATP + H2O = ADP + phosphate + H(+)</text>
        <dbReference type="Rhea" id="RHEA:13065"/>
        <dbReference type="ChEBI" id="CHEBI:15377"/>
        <dbReference type="ChEBI" id="CHEBI:15378"/>
        <dbReference type="ChEBI" id="CHEBI:30616"/>
        <dbReference type="ChEBI" id="CHEBI:43474"/>
        <dbReference type="ChEBI" id="CHEBI:456216"/>
        <dbReference type="EC" id="3.6.4.13"/>
    </reaction>
</comment>
<comment type="domain">
    <text evidence="4">The Q motif is unique to and characteristic of the DEAD box family of RNA helicases and controls ATP binding and hydrolysis.</text>
</comment>
<evidence type="ECO:0000313" key="6">
    <source>
        <dbReference type="EMBL" id="GMR33080.1"/>
    </source>
</evidence>
<evidence type="ECO:0000256" key="2">
    <source>
        <dbReference type="ARBA" id="ARBA00022801"/>
    </source>
</evidence>
<accession>A0AAN5C724</accession>
<evidence type="ECO:0000259" key="5">
    <source>
        <dbReference type="Pfam" id="PF00270"/>
    </source>
</evidence>
<comment type="similarity">
    <text evidence="4">Belongs to the DEAD box helicase family.</text>
</comment>
<keyword evidence="4" id="KW-0694">RNA-binding</keyword>
<dbReference type="InterPro" id="IPR027417">
    <property type="entry name" value="P-loop_NTPase"/>
</dbReference>
<dbReference type="PANTHER" id="PTHR24031">
    <property type="entry name" value="RNA HELICASE"/>
    <property type="match status" value="1"/>
</dbReference>
<dbReference type="GO" id="GO:0003724">
    <property type="term" value="F:RNA helicase activity"/>
    <property type="evidence" value="ECO:0007669"/>
    <property type="project" value="UniProtKB-EC"/>
</dbReference>
<feature type="non-terminal residue" evidence="6">
    <location>
        <position position="1"/>
    </location>
</feature>
<keyword evidence="4" id="KW-0347">Helicase</keyword>
<feature type="domain" description="DEAD/DEAH-box helicase" evidence="5">
    <location>
        <begin position="9"/>
        <end position="88"/>
    </location>
</feature>
<dbReference type="SUPFAM" id="SSF52540">
    <property type="entry name" value="P-loop containing nucleoside triphosphate hydrolases"/>
    <property type="match status" value="1"/>
</dbReference>
<name>A0AAN5C724_9BILA</name>
<evidence type="ECO:0000256" key="4">
    <source>
        <dbReference type="RuleBase" id="RU365068"/>
    </source>
</evidence>
<dbReference type="AlphaFoldDB" id="A0AAN5C724"/>
<dbReference type="EMBL" id="BTRK01000001">
    <property type="protein sequence ID" value="GMR33080.1"/>
    <property type="molecule type" value="Genomic_DNA"/>
</dbReference>
<comment type="caution">
    <text evidence="6">The sequence shown here is derived from an EMBL/GenBank/DDBJ whole genome shotgun (WGS) entry which is preliminary data.</text>
</comment>
<dbReference type="InterPro" id="IPR011545">
    <property type="entry name" value="DEAD/DEAH_box_helicase_dom"/>
</dbReference>
<evidence type="ECO:0000256" key="3">
    <source>
        <dbReference type="ARBA" id="ARBA00022840"/>
    </source>
</evidence>
<dbReference type="Gene3D" id="3.40.50.300">
    <property type="entry name" value="P-loop containing nucleotide triphosphate hydrolases"/>
    <property type="match status" value="1"/>
</dbReference>
<keyword evidence="7" id="KW-1185">Reference proteome</keyword>
<dbReference type="GO" id="GO:0005524">
    <property type="term" value="F:ATP binding"/>
    <property type="evidence" value="ECO:0007669"/>
    <property type="project" value="UniProtKB-UniRule"/>
</dbReference>
<reference evidence="7" key="1">
    <citation type="submission" date="2022-10" db="EMBL/GenBank/DDBJ databases">
        <title>Genome assembly of Pristionchus species.</title>
        <authorList>
            <person name="Yoshida K."/>
            <person name="Sommer R.J."/>
        </authorList>
    </citation>
    <scope>NUCLEOTIDE SEQUENCE [LARGE SCALE GENOMIC DNA]</scope>
    <source>
        <strain evidence="7">RS5460</strain>
    </source>
</reference>
<protein>
    <recommendedName>
        <fullName evidence="4">ATP-dependent RNA helicase</fullName>
        <ecNumber evidence="4">3.6.4.13</ecNumber>
    </recommendedName>
</protein>
<evidence type="ECO:0000256" key="1">
    <source>
        <dbReference type="ARBA" id="ARBA00022741"/>
    </source>
</evidence>
<gene>
    <name evidence="6" type="ORF">PMAYCL1PPCAC_03275</name>
</gene>
<proteinExistence type="inferred from homology"/>
<dbReference type="EC" id="3.6.4.13" evidence="4"/>
<organism evidence="6 7">
    <name type="scientific">Pristionchus mayeri</name>
    <dbReference type="NCBI Taxonomy" id="1317129"/>
    <lineage>
        <taxon>Eukaryota</taxon>
        <taxon>Metazoa</taxon>
        <taxon>Ecdysozoa</taxon>
        <taxon>Nematoda</taxon>
        <taxon>Chromadorea</taxon>
        <taxon>Rhabditida</taxon>
        <taxon>Rhabditina</taxon>
        <taxon>Diplogasteromorpha</taxon>
        <taxon>Diplogasteroidea</taxon>
        <taxon>Neodiplogasteridae</taxon>
        <taxon>Pristionchus</taxon>
    </lineage>
</organism>
<feature type="non-terminal residue" evidence="6">
    <location>
        <position position="92"/>
    </location>
</feature>
<evidence type="ECO:0000313" key="7">
    <source>
        <dbReference type="Proteomes" id="UP001328107"/>
    </source>
</evidence>
<keyword evidence="1 4" id="KW-0547">Nucleotide-binding</keyword>
<dbReference type="Proteomes" id="UP001328107">
    <property type="component" value="Unassembled WGS sequence"/>
</dbReference>
<dbReference type="GO" id="GO:0003723">
    <property type="term" value="F:RNA binding"/>
    <property type="evidence" value="ECO:0007669"/>
    <property type="project" value="UniProtKB-UniRule"/>
</dbReference>
<keyword evidence="2 4" id="KW-0378">Hydrolase</keyword>
<dbReference type="GO" id="GO:0016787">
    <property type="term" value="F:hydrolase activity"/>
    <property type="evidence" value="ECO:0007669"/>
    <property type="project" value="UniProtKB-KW"/>
</dbReference>
<dbReference type="Pfam" id="PF00270">
    <property type="entry name" value="DEAD"/>
    <property type="match status" value="1"/>
</dbReference>
<comment type="function">
    <text evidence="4">RNA helicase.</text>
</comment>
<keyword evidence="3 4" id="KW-0067">ATP-binding</keyword>